<feature type="modified residue" description="4-aspartylphosphate" evidence="3">
    <location>
        <position position="54"/>
    </location>
</feature>
<reference evidence="6 7" key="1">
    <citation type="submission" date="2021-01" db="EMBL/GenBank/DDBJ databases">
        <title>Whole genome shotgun sequence of Planobispora siamensis NBRC 107568.</title>
        <authorList>
            <person name="Komaki H."/>
            <person name="Tamura T."/>
        </authorList>
    </citation>
    <scope>NUCLEOTIDE SEQUENCE [LARGE SCALE GENOMIC DNA]</scope>
    <source>
        <strain evidence="6 7">NBRC 107568</strain>
    </source>
</reference>
<dbReference type="RefSeq" id="WP_204065599.1">
    <property type="nucleotide sequence ID" value="NZ_BOOJ01000032.1"/>
</dbReference>
<accession>A0A8J3SJN1</accession>
<evidence type="ECO:0000259" key="4">
    <source>
        <dbReference type="PROSITE" id="PS50043"/>
    </source>
</evidence>
<protein>
    <submittedName>
        <fullName evidence="6">DNA-binding response regulator</fullName>
    </submittedName>
</protein>
<dbReference type="InterPro" id="IPR039420">
    <property type="entry name" value="WalR-like"/>
</dbReference>
<dbReference type="Proteomes" id="UP000619788">
    <property type="component" value="Unassembled WGS sequence"/>
</dbReference>
<dbReference type="PROSITE" id="PS50110">
    <property type="entry name" value="RESPONSE_REGULATORY"/>
    <property type="match status" value="1"/>
</dbReference>
<dbReference type="PROSITE" id="PS50043">
    <property type="entry name" value="HTH_LUXR_2"/>
    <property type="match status" value="1"/>
</dbReference>
<evidence type="ECO:0000256" key="2">
    <source>
        <dbReference type="ARBA" id="ARBA00023125"/>
    </source>
</evidence>
<dbReference type="Pfam" id="PF00196">
    <property type="entry name" value="GerE"/>
    <property type="match status" value="1"/>
</dbReference>
<dbReference type="SMART" id="SM00448">
    <property type="entry name" value="REC"/>
    <property type="match status" value="1"/>
</dbReference>
<evidence type="ECO:0000259" key="5">
    <source>
        <dbReference type="PROSITE" id="PS50110"/>
    </source>
</evidence>
<dbReference type="PANTHER" id="PTHR43214">
    <property type="entry name" value="TWO-COMPONENT RESPONSE REGULATOR"/>
    <property type="match status" value="1"/>
</dbReference>
<dbReference type="CDD" id="cd06170">
    <property type="entry name" value="LuxR_C_like"/>
    <property type="match status" value="1"/>
</dbReference>
<comment type="caution">
    <text evidence="6">The sequence shown here is derived from an EMBL/GenBank/DDBJ whole genome shotgun (WGS) entry which is preliminary data.</text>
</comment>
<dbReference type="CDD" id="cd17535">
    <property type="entry name" value="REC_NarL-like"/>
    <property type="match status" value="1"/>
</dbReference>
<feature type="domain" description="Response regulatory" evidence="5">
    <location>
        <begin position="3"/>
        <end position="119"/>
    </location>
</feature>
<dbReference type="PRINTS" id="PR00038">
    <property type="entry name" value="HTHLUXR"/>
</dbReference>
<dbReference type="EMBL" id="BOOJ01000032">
    <property type="protein sequence ID" value="GIH93444.1"/>
    <property type="molecule type" value="Genomic_DNA"/>
</dbReference>
<evidence type="ECO:0000256" key="1">
    <source>
        <dbReference type="ARBA" id="ARBA00022553"/>
    </source>
</evidence>
<evidence type="ECO:0000313" key="6">
    <source>
        <dbReference type="EMBL" id="GIH93444.1"/>
    </source>
</evidence>
<dbReference type="InterPro" id="IPR016032">
    <property type="entry name" value="Sig_transdc_resp-reg_C-effctor"/>
</dbReference>
<dbReference type="InterPro" id="IPR000792">
    <property type="entry name" value="Tscrpt_reg_LuxR_C"/>
</dbReference>
<dbReference type="SMART" id="SM00421">
    <property type="entry name" value="HTH_LUXR"/>
    <property type="match status" value="1"/>
</dbReference>
<name>A0A8J3SJN1_9ACTN</name>
<dbReference type="AlphaFoldDB" id="A0A8J3SJN1"/>
<sequence>MTKVLVVDDHPVFREGVASLLSRAEGVELVGEAGSGEEAVRLSRECDPDIVLMDLHMPGLGGVEAIRRITGDNPDTGVIVLTMLEDDESVVAAIRAGARGYVVKGAEREALLRAIHAVARGEALLGAAVAGKVLRRAARGAGSPAAIDALTPREREVLGLIGQGLLNHEIARRLVISERTVGNHITSIFRKLRVADRAQAALRARDAGLDR</sequence>
<dbReference type="GO" id="GO:0003677">
    <property type="term" value="F:DNA binding"/>
    <property type="evidence" value="ECO:0007669"/>
    <property type="project" value="UniProtKB-KW"/>
</dbReference>
<dbReference type="PROSITE" id="PS00622">
    <property type="entry name" value="HTH_LUXR_1"/>
    <property type="match status" value="1"/>
</dbReference>
<organism evidence="6 7">
    <name type="scientific">Planobispora siamensis</name>
    <dbReference type="NCBI Taxonomy" id="936338"/>
    <lineage>
        <taxon>Bacteria</taxon>
        <taxon>Bacillati</taxon>
        <taxon>Actinomycetota</taxon>
        <taxon>Actinomycetes</taxon>
        <taxon>Streptosporangiales</taxon>
        <taxon>Streptosporangiaceae</taxon>
        <taxon>Planobispora</taxon>
    </lineage>
</organism>
<dbReference type="SUPFAM" id="SSF52172">
    <property type="entry name" value="CheY-like"/>
    <property type="match status" value="1"/>
</dbReference>
<feature type="domain" description="HTH luxR-type" evidence="4">
    <location>
        <begin position="143"/>
        <end position="208"/>
    </location>
</feature>
<keyword evidence="1 3" id="KW-0597">Phosphoprotein</keyword>
<keyword evidence="7" id="KW-1185">Reference proteome</keyword>
<evidence type="ECO:0000313" key="7">
    <source>
        <dbReference type="Proteomes" id="UP000619788"/>
    </source>
</evidence>
<dbReference type="Pfam" id="PF00072">
    <property type="entry name" value="Response_reg"/>
    <property type="match status" value="1"/>
</dbReference>
<dbReference type="SUPFAM" id="SSF46894">
    <property type="entry name" value="C-terminal effector domain of the bipartite response regulators"/>
    <property type="match status" value="1"/>
</dbReference>
<dbReference type="InterPro" id="IPR011006">
    <property type="entry name" value="CheY-like_superfamily"/>
</dbReference>
<evidence type="ECO:0000256" key="3">
    <source>
        <dbReference type="PROSITE-ProRule" id="PRU00169"/>
    </source>
</evidence>
<gene>
    <name evidence="6" type="ORF">Psi01_40740</name>
</gene>
<dbReference type="GO" id="GO:0000160">
    <property type="term" value="P:phosphorelay signal transduction system"/>
    <property type="evidence" value="ECO:0007669"/>
    <property type="project" value="InterPro"/>
</dbReference>
<dbReference type="InterPro" id="IPR001789">
    <property type="entry name" value="Sig_transdc_resp-reg_receiver"/>
</dbReference>
<dbReference type="InterPro" id="IPR058245">
    <property type="entry name" value="NreC/VraR/RcsB-like_REC"/>
</dbReference>
<dbReference type="Gene3D" id="3.40.50.2300">
    <property type="match status" value="1"/>
</dbReference>
<keyword evidence="2 6" id="KW-0238">DNA-binding</keyword>
<dbReference type="GO" id="GO:0006355">
    <property type="term" value="P:regulation of DNA-templated transcription"/>
    <property type="evidence" value="ECO:0007669"/>
    <property type="project" value="InterPro"/>
</dbReference>
<proteinExistence type="predicted"/>